<proteinExistence type="predicted"/>
<dbReference type="AlphaFoldDB" id="A0A081CFD6"/>
<protein>
    <submittedName>
        <fullName evidence="2">Uncharacterized protein</fullName>
    </submittedName>
</protein>
<keyword evidence="3" id="KW-1185">Reference proteome</keyword>
<reference evidence="2" key="1">
    <citation type="submission" date="2014-07" db="EMBL/GenBank/DDBJ databases">
        <title>Draft genome sequence of the yeast Pseudozyma antarctica JCM 10317 known as a producer of lipase B which used in a wide range of industrial applications.</title>
        <authorList>
            <person name="Morita T."/>
            <person name="Saika A."/>
            <person name="Koike H."/>
        </authorList>
    </citation>
    <scope>NUCLEOTIDE SEQUENCE</scope>
    <source>
        <strain evidence="2">JCM 10317</strain>
    </source>
</reference>
<evidence type="ECO:0000313" key="3">
    <source>
        <dbReference type="Proteomes" id="UP000053758"/>
    </source>
</evidence>
<feature type="compositionally biased region" description="Polar residues" evidence="1">
    <location>
        <begin position="23"/>
        <end position="37"/>
    </location>
</feature>
<accession>A0A081CFD6</accession>
<evidence type="ECO:0000313" key="2">
    <source>
        <dbReference type="EMBL" id="GAK65382.1"/>
    </source>
</evidence>
<name>A0A081CFD6_PSEA2</name>
<dbReference type="Proteomes" id="UP000053758">
    <property type="component" value="Unassembled WGS sequence"/>
</dbReference>
<evidence type="ECO:0000256" key="1">
    <source>
        <dbReference type="SAM" id="MobiDB-lite"/>
    </source>
</evidence>
<feature type="compositionally biased region" description="Low complexity" evidence="1">
    <location>
        <begin position="160"/>
        <end position="174"/>
    </location>
</feature>
<dbReference type="RefSeq" id="XP_014656586.1">
    <property type="nucleotide sequence ID" value="XM_014801100.1"/>
</dbReference>
<feature type="compositionally biased region" description="Polar residues" evidence="1">
    <location>
        <begin position="69"/>
        <end position="78"/>
    </location>
</feature>
<dbReference type="HOGENOM" id="CLU_1539807_0_0_1"/>
<organism evidence="2">
    <name type="scientific">Pseudozyma antarctica</name>
    <name type="common">Yeast</name>
    <name type="synonym">Candida antarctica</name>
    <dbReference type="NCBI Taxonomy" id="84753"/>
    <lineage>
        <taxon>Eukaryota</taxon>
        <taxon>Fungi</taxon>
        <taxon>Dikarya</taxon>
        <taxon>Basidiomycota</taxon>
        <taxon>Ustilaginomycotina</taxon>
        <taxon>Ustilaginomycetes</taxon>
        <taxon>Ustilaginales</taxon>
        <taxon>Ustilaginaceae</taxon>
        <taxon>Moesziomyces</taxon>
    </lineage>
</organism>
<feature type="region of interest" description="Disordered" evidence="1">
    <location>
        <begin position="23"/>
        <end position="174"/>
    </location>
</feature>
<sequence length="174" mass="19188">MEQRQSFEAAPRRAVGAWMRWSSRNGQVGMSRSSVQSALPPPVNRDMDSSASPPRCSPPLARFQAEVRWNQQRSNATTNRRKLAGRLLDGHPNKTRSAWLSRRPSPDRVCDEDDEGSEPLRSSQPTTPRPSLSEQAEAPLSDNGSHCNVGKKGKTRQNEAVRAAPSRAALPLPL</sequence>
<dbReference type="EMBL" id="DF830075">
    <property type="protein sequence ID" value="GAK65382.1"/>
    <property type="molecule type" value="Genomic_DNA"/>
</dbReference>
<dbReference type="GeneID" id="26304457"/>
<gene>
    <name evidence="2" type="ORF">PAN0_008d3599</name>
</gene>
<feature type="compositionally biased region" description="Polar residues" evidence="1">
    <location>
        <begin position="120"/>
        <end position="134"/>
    </location>
</feature>